<dbReference type="RefSeq" id="WP_034642334.1">
    <property type="nucleotide sequence ID" value="NZ_CBCSJC010000022.1"/>
</dbReference>
<keyword evidence="2 8" id="KW-0963">Cytoplasm</keyword>
<feature type="binding site" evidence="8">
    <location>
        <begin position="213"/>
        <end position="218"/>
    </location>
    <ligand>
        <name>ATP</name>
        <dbReference type="ChEBI" id="CHEBI:30616"/>
    </ligand>
</feature>
<dbReference type="CDD" id="cd00858">
    <property type="entry name" value="GlyRS_anticodon"/>
    <property type="match status" value="1"/>
</dbReference>
<dbReference type="Pfam" id="PF03129">
    <property type="entry name" value="HGTP_anticodon"/>
    <property type="match status" value="1"/>
</dbReference>
<dbReference type="GO" id="GO:0004081">
    <property type="term" value="F:bis(5'-nucleosyl)-tetraphosphatase (asymmetrical) activity"/>
    <property type="evidence" value="ECO:0007669"/>
    <property type="project" value="UniProtKB-ARBA"/>
</dbReference>
<feature type="domain" description="Aminoacyl-transfer RNA synthetases class-II family profile" evidence="9">
    <location>
        <begin position="131"/>
        <end position="361"/>
    </location>
</feature>
<organism evidence="10 11">
    <name type="scientific">Bacillus manliponensis</name>
    <dbReference type="NCBI Taxonomy" id="574376"/>
    <lineage>
        <taxon>Bacteria</taxon>
        <taxon>Bacillati</taxon>
        <taxon>Bacillota</taxon>
        <taxon>Bacilli</taxon>
        <taxon>Bacillales</taxon>
        <taxon>Bacillaceae</taxon>
        <taxon>Bacillus</taxon>
        <taxon>Bacillus cereus group</taxon>
    </lineage>
</organism>
<dbReference type="HAMAP" id="MF_00253_B">
    <property type="entry name" value="Gly_tRNA_synth_B"/>
    <property type="match status" value="1"/>
</dbReference>
<keyword evidence="7 8" id="KW-0030">Aminoacyl-tRNA synthetase</keyword>
<dbReference type="InterPro" id="IPR004154">
    <property type="entry name" value="Anticodon-bd"/>
</dbReference>
<dbReference type="GO" id="GO:0140096">
    <property type="term" value="F:catalytic activity, acting on a protein"/>
    <property type="evidence" value="ECO:0007669"/>
    <property type="project" value="UniProtKB-ARBA"/>
</dbReference>
<dbReference type="PRINTS" id="PR01043">
    <property type="entry name" value="TRNASYNTHGLY"/>
</dbReference>
<evidence type="ECO:0000256" key="7">
    <source>
        <dbReference type="ARBA" id="ARBA00023146"/>
    </source>
</evidence>
<dbReference type="NCBIfam" id="NF003211">
    <property type="entry name" value="PRK04173.1"/>
    <property type="match status" value="1"/>
</dbReference>
<evidence type="ECO:0000313" key="11">
    <source>
        <dbReference type="Proteomes" id="UP000027822"/>
    </source>
</evidence>
<dbReference type="InterPro" id="IPR006195">
    <property type="entry name" value="aa-tRNA-synth_II"/>
</dbReference>
<reference evidence="10 11" key="1">
    <citation type="submission" date="2014-06" db="EMBL/GenBank/DDBJ databases">
        <title>Draft genome sequence of Bacillus manliponensis JCM 15802 (MCCC 1A00708).</title>
        <authorList>
            <person name="Lai Q."/>
            <person name="Liu Y."/>
            <person name="Shao Z."/>
        </authorList>
    </citation>
    <scope>NUCLEOTIDE SEQUENCE [LARGE SCALE GENOMIC DNA]</scope>
    <source>
        <strain evidence="10 11">JCM 15802</strain>
    </source>
</reference>
<feature type="binding site" evidence="8">
    <location>
        <begin position="331"/>
        <end position="334"/>
    </location>
    <ligand>
        <name>ATP</name>
        <dbReference type="ChEBI" id="CHEBI:30616"/>
    </ligand>
</feature>
<evidence type="ECO:0000313" key="10">
    <source>
        <dbReference type="EMBL" id="KEK17813.1"/>
    </source>
</evidence>
<dbReference type="CDD" id="cd00774">
    <property type="entry name" value="GlyRS-like_core"/>
    <property type="match status" value="1"/>
</dbReference>
<evidence type="ECO:0000259" key="9">
    <source>
        <dbReference type="PROSITE" id="PS50862"/>
    </source>
</evidence>
<evidence type="ECO:0000256" key="6">
    <source>
        <dbReference type="ARBA" id="ARBA00022917"/>
    </source>
</evidence>
<comment type="catalytic activity">
    <reaction evidence="8">
        <text>tRNA(Gly) + glycine + ATP = glycyl-tRNA(Gly) + AMP + diphosphate</text>
        <dbReference type="Rhea" id="RHEA:16013"/>
        <dbReference type="Rhea" id="RHEA-COMP:9664"/>
        <dbReference type="Rhea" id="RHEA-COMP:9683"/>
        <dbReference type="ChEBI" id="CHEBI:30616"/>
        <dbReference type="ChEBI" id="CHEBI:33019"/>
        <dbReference type="ChEBI" id="CHEBI:57305"/>
        <dbReference type="ChEBI" id="CHEBI:78442"/>
        <dbReference type="ChEBI" id="CHEBI:78522"/>
        <dbReference type="ChEBI" id="CHEBI:456215"/>
        <dbReference type="EC" id="6.1.1.14"/>
    </reaction>
</comment>
<dbReference type="InterPro" id="IPR027031">
    <property type="entry name" value="Gly-tRNA_synthase/POLG2"/>
</dbReference>
<feature type="binding site" evidence="8">
    <location>
        <begin position="327"/>
        <end position="331"/>
    </location>
    <ligand>
        <name>substrate</name>
    </ligand>
</feature>
<dbReference type="Gene3D" id="3.30.930.10">
    <property type="entry name" value="Bira Bifunctional Protein, Domain 2"/>
    <property type="match status" value="1"/>
</dbReference>
<keyword evidence="4 8" id="KW-0547">Nucleotide-binding</keyword>
<accession>A0A073K6A5</accession>
<feature type="binding site" evidence="8">
    <location>
        <begin position="203"/>
        <end position="205"/>
    </location>
    <ligand>
        <name>ATP</name>
        <dbReference type="ChEBI" id="CHEBI:30616"/>
    </ligand>
</feature>
<dbReference type="Gene3D" id="3.40.50.800">
    <property type="entry name" value="Anticodon-binding domain"/>
    <property type="match status" value="1"/>
</dbReference>
<evidence type="ECO:0000256" key="8">
    <source>
        <dbReference type="HAMAP-Rule" id="MF_00253"/>
    </source>
</evidence>
<comment type="function">
    <text evidence="8">Catalyzes the attachment of glycine to tRNA(Gly).</text>
</comment>
<dbReference type="GO" id="GO:0016740">
    <property type="term" value="F:transferase activity"/>
    <property type="evidence" value="ECO:0007669"/>
    <property type="project" value="UniProtKB-ARBA"/>
</dbReference>
<dbReference type="GO" id="GO:0006426">
    <property type="term" value="P:glycyl-tRNA aminoacylation"/>
    <property type="evidence" value="ECO:0007669"/>
    <property type="project" value="UniProtKB-UniRule"/>
</dbReference>
<evidence type="ECO:0000256" key="2">
    <source>
        <dbReference type="ARBA" id="ARBA00022490"/>
    </source>
</evidence>
<dbReference type="PANTHER" id="PTHR10745">
    <property type="entry name" value="GLYCYL-TRNA SYNTHETASE/DNA POLYMERASE SUBUNIT GAMMA-2"/>
    <property type="match status" value="1"/>
</dbReference>
<dbReference type="STRING" id="574376.BAMA_10680"/>
<dbReference type="Proteomes" id="UP000027822">
    <property type="component" value="Unassembled WGS sequence"/>
</dbReference>
<dbReference type="Pfam" id="PF00587">
    <property type="entry name" value="tRNA-synt_2b"/>
    <property type="match status" value="1"/>
</dbReference>
<dbReference type="InterPro" id="IPR002315">
    <property type="entry name" value="tRNA-synt_gly"/>
</dbReference>
<dbReference type="EC" id="6.1.1.14" evidence="8"/>
<dbReference type="GO" id="GO:0005524">
    <property type="term" value="F:ATP binding"/>
    <property type="evidence" value="ECO:0007669"/>
    <property type="project" value="UniProtKB-UniRule"/>
</dbReference>
<dbReference type="GO" id="GO:0005829">
    <property type="term" value="C:cytosol"/>
    <property type="evidence" value="ECO:0007669"/>
    <property type="project" value="UniProtKB-ARBA"/>
</dbReference>
<comment type="caution">
    <text evidence="10">The sequence shown here is derived from an EMBL/GenBank/DDBJ whole genome shotgun (WGS) entry which is preliminary data.</text>
</comment>
<dbReference type="AlphaFoldDB" id="A0A073K6A5"/>
<name>A0A073K6A5_9BACI</name>
<evidence type="ECO:0000256" key="5">
    <source>
        <dbReference type="ARBA" id="ARBA00022840"/>
    </source>
</evidence>
<dbReference type="GO" id="GO:0015966">
    <property type="term" value="P:diadenosine tetraphosphate biosynthetic process"/>
    <property type="evidence" value="ECO:0007669"/>
    <property type="project" value="UniProtKB-ARBA"/>
</dbReference>
<protein>
    <recommendedName>
        <fullName evidence="8">Glycine--tRNA ligase</fullName>
        <ecNumber evidence="8">6.1.1.14</ecNumber>
    </recommendedName>
    <alternativeName>
        <fullName evidence="8">Glycyl-tRNA synthetase</fullName>
        <shortName evidence="8">GlyRS</shortName>
    </alternativeName>
</protein>
<keyword evidence="5 8" id="KW-0067">ATP-binding</keyword>
<dbReference type="NCBIfam" id="TIGR00389">
    <property type="entry name" value="glyS_dimeric"/>
    <property type="match status" value="1"/>
</dbReference>
<dbReference type="SUPFAM" id="SSF52954">
    <property type="entry name" value="Class II aaRS ABD-related"/>
    <property type="match status" value="1"/>
</dbReference>
<keyword evidence="3 8" id="KW-0436">Ligase</keyword>
<evidence type="ECO:0000256" key="3">
    <source>
        <dbReference type="ARBA" id="ARBA00022598"/>
    </source>
</evidence>
<dbReference type="InterPro" id="IPR045864">
    <property type="entry name" value="aa-tRNA-synth_II/BPL/LPL"/>
</dbReference>
<feature type="binding site" evidence="8">
    <location>
        <position position="171"/>
    </location>
    <ligand>
        <name>substrate</name>
    </ligand>
</feature>
<dbReference type="Gene3D" id="3.30.40.230">
    <property type="match status" value="1"/>
</dbReference>
<comment type="similarity">
    <text evidence="1 8">Belongs to the class-II aminoacyl-tRNA synthetase family.</text>
</comment>
<sequence length="458" mass="52925">MTSMEQVVNLAKHRGFVFPGSEIYGGLANTWDYGPLGIELKNNIKKAWWKKFIQESPYNVGLDAAILMNPKTWIASGHVGNFNDPMIDCKKCKARHRADKLIEDALDAKGIEMVVDGLSFDQMAALMKEHEVKCPDCGAEDFTEIRQFNLMFKTFQGVTESSTNEIFLRPETAQGIFVNFKNVQRSMRKKLPFGIGQIGKSFRNEITPGNFTFRTREFEQMELEFFCKPGEDLEWFTFWRNSCKDWLLALGMNEESMRLRDHGEEELSHYSNATTDIEFKFPFGWGELWGIASRTDFDLNRHMEHSTEDFNYVDPQTNERYVPYCIEPSLGADRVTLAFLCDAYEEEQLENDSRTVLRFHPALAPYKAAILPLSKKLSEGAREVFAELAQDFMVDFDETGSIGKRYRRQDEIGTPFCITYDFDSVEDKAVTVRDRDTMEQVRMPISELKSFLENKIKF</sequence>
<dbReference type="FunFam" id="3.30.40.230:FF:000004">
    <property type="entry name" value="Glycine--tRNA ligase"/>
    <property type="match status" value="1"/>
</dbReference>
<dbReference type="InterPro" id="IPR022961">
    <property type="entry name" value="Gly_tRNA_ligase_bac"/>
</dbReference>
<comment type="subunit">
    <text evidence="8">Homodimer.</text>
</comment>
<dbReference type="OrthoDB" id="9760853at2"/>
<dbReference type="GO" id="GO:0004820">
    <property type="term" value="F:glycine-tRNA ligase activity"/>
    <property type="evidence" value="ECO:0007669"/>
    <property type="project" value="UniProtKB-UniRule"/>
</dbReference>
<comment type="subcellular location">
    <subcellularLocation>
        <location evidence="8">Cytoplasm</location>
    </subcellularLocation>
</comment>
<dbReference type="InterPro" id="IPR036621">
    <property type="entry name" value="Anticodon-bd_dom_sf"/>
</dbReference>
<dbReference type="InterPro" id="IPR002314">
    <property type="entry name" value="aa-tRNA-synt_IIb"/>
</dbReference>
<keyword evidence="6 8" id="KW-0648">Protein biosynthesis</keyword>
<dbReference type="GO" id="GO:1990742">
    <property type="term" value="C:microvesicle"/>
    <property type="evidence" value="ECO:0007669"/>
    <property type="project" value="UniProtKB-ARBA"/>
</dbReference>
<dbReference type="GO" id="GO:0070062">
    <property type="term" value="C:extracellular exosome"/>
    <property type="evidence" value="ECO:0007669"/>
    <property type="project" value="UniProtKB-ARBA"/>
</dbReference>
<feature type="binding site" evidence="8">
    <location>
        <begin position="218"/>
        <end position="222"/>
    </location>
    <ligand>
        <name>substrate</name>
    </ligand>
</feature>
<dbReference type="SUPFAM" id="SSF55681">
    <property type="entry name" value="Class II aaRS and biotin synthetases"/>
    <property type="match status" value="1"/>
</dbReference>
<dbReference type="InterPro" id="IPR033731">
    <property type="entry name" value="GlyRS-like_core"/>
</dbReference>
<feature type="binding site" evidence="8">
    <location>
        <begin position="287"/>
        <end position="288"/>
    </location>
    <ligand>
        <name>ATP</name>
        <dbReference type="ChEBI" id="CHEBI:30616"/>
    </ligand>
</feature>
<dbReference type="PROSITE" id="PS50862">
    <property type="entry name" value="AA_TRNA_LIGASE_II"/>
    <property type="match status" value="1"/>
</dbReference>
<proteinExistence type="inferred from homology"/>
<evidence type="ECO:0000256" key="1">
    <source>
        <dbReference type="ARBA" id="ARBA00008226"/>
    </source>
</evidence>
<dbReference type="EMBL" id="JOTN01000021">
    <property type="protein sequence ID" value="KEK17813.1"/>
    <property type="molecule type" value="Genomic_DNA"/>
</dbReference>
<dbReference type="FunFam" id="3.40.50.800:FF:000002">
    <property type="entry name" value="Glycine--tRNA ligase"/>
    <property type="match status" value="1"/>
</dbReference>
<feature type="binding site" evidence="8">
    <location>
        <position position="97"/>
    </location>
    <ligand>
        <name>substrate</name>
    </ligand>
</feature>
<gene>
    <name evidence="8" type="primary">glyQS</name>
    <name evidence="10" type="ORF">BAMA_10680</name>
</gene>
<dbReference type="PANTHER" id="PTHR10745:SF8">
    <property type="entry name" value="DNA POLYMERASE SUBUNIT GAMMA-2, MITOCHONDRIAL"/>
    <property type="match status" value="1"/>
</dbReference>
<keyword evidence="11" id="KW-1185">Reference proteome</keyword>
<evidence type="ECO:0000256" key="4">
    <source>
        <dbReference type="ARBA" id="ARBA00022741"/>
    </source>
</evidence>
<dbReference type="eggNOG" id="COG0423">
    <property type="taxonomic scope" value="Bacteria"/>
</dbReference>